<dbReference type="EMBL" id="KQ414581">
    <property type="protein sequence ID" value="KOC71031.1"/>
    <property type="molecule type" value="Genomic_DNA"/>
</dbReference>
<dbReference type="AlphaFoldDB" id="A0A0L7RJW7"/>
<sequence length="87" mass="10004">MQNVTSLICETCTTSETLMVVLDGRNIVNPVCGVFGIIKNKTAAIKVLENYSTCFAENYNPVIKVTKYWVPLYFFRENYNYLKLCTF</sequence>
<gene>
    <name evidence="1" type="ORF">WH47_05017</name>
</gene>
<keyword evidence="2" id="KW-1185">Reference proteome</keyword>
<dbReference type="Proteomes" id="UP000053825">
    <property type="component" value="Unassembled WGS sequence"/>
</dbReference>
<evidence type="ECO:0000313" key="2">
    <source>
        <dbReference type="Proteomes" id="UP000053825"/>
    </source>
</evidence>
<evidence type="ECO:0000313" key="1">
    <source>
        <dbReference type="EMBL" id="KOC71031.1"/>
    </source>
</evidence>
<name>A0A0L7RJW7_9HYME</name>
<proteinExistence type="predicted"/>
<protein>
    <submittedName>
        <fullName evidence="1">Uncharacterized protein</fullName>
    </submittedName>
</protein>
<accession>A0A0L7RJW7</accession>
<reference evidence="1 2" key="1">
    <citation type="submission" date="2015-07" db="EMBL/GenBank/DDBJ databases">
        <title>The genome of Habropoda laboriosa.</title>
        <authorList>
            <person name="Pan H."/>
            <person name="Kapheim K."/>
        </authorList>
    </citation>
    <scope>NUCLEOTIDE SEQUENCE [LARGE SCALE GENOMIC DNA]</scope>
    <source>
        <strain evidence="1">0110345459</strain>
    </source>
</reference>
<organism evidence="1 2">
    <name type="scientific">Habropoda laboriosa</name>
    <dbReference type="NCBI Taxonomy" id="597456"/>
    <lineage>
        <taxon>Eukaryota</taxon>
        <taxon>Metazoa</taxon>
        <taxon>Ecdysozoa</taxon>
        <taxon>Arthropoda</taxon>
        <taxon>Hexapoda</taxon>
        <taxon>Insecta</taxon>
        <taxon>Pterygota</taxon>
        <taxon>Neoptera</taxon>
        <taxon>Endopterygota</taxon>
        <taxon>Hymenoptera</taxon>
        <taxon>Apocrita</taxon>
        <taxon>Aculeata</taxon>
        <taxon>Apoidea</taxon>
        <taxon>Anthophila</taxon>
        <taxon>Apidae</taxon>
        <taxon>Habropoda</taxon>
    </lineage>
</organism>